<protein>
    <submittedName>
        <fullName evidence="3">3-hydroxymyristoyl</fullName>
    </submittedName>
</protein>
<dbReference type="CDD" id="cd03358">
    <property type="entry name" value="LbH_WxcM_N_like"/>
    <property type="match status" value="1"/>
</dbReference>
<organism evidence="3 4">
    <name type="scientific">Pelotomaculum thermopropionicum (strain DSM 13744 / JCM 10971 / SI)</name>
    <dbReference type="NCBI Taxonomy" id="370438"/>
    <lineage>
        <taxon>Bacteria</taxon>
        <taxon>Bacillati</taxon>
        <taxon>Bacillota</taxon>
        <taxon>Clostridia</taxon>
        <taxon>Eubacteriales</taxon>
        <taxon>Desulfotomaculaceae</taxon>
        <taxon>Pelotomaculum</taxon>
    </lineage>
</organism>
<name>A5D391_PELTS</name>
<reference evidence="4" key="1">
    <citation type="journal article" date="2008" name="Genome Res.">
        <title>The genome of Pelotomaculum thermopropionicum reveals niche-associated evolution in anaerobic microbiota.</title>
        <authorList>
            <person name="Kosaka T."/>
            <person name="Kato S."/>
            <person name="Shimoyama T."/>
            <person name="Ishii S."/>
            <person name="Abe T."/>
            <person name="Watanabe K."/>
        </authorList>
    </citation>
    <scope>NUCLEOTIDE SEQUENCE [LARGE SCALE GENOMIC DNA]</scope>
    <source>
        <strain evidence="4">DSM 13744 / JCM 10971 / SI</strain>
    </source>
</reference>
<dbReference type="PANTHER" id="PTHR43300:SF4">
    <property type="entry name" value="ACYL-[ACYL-CARRIER-PROTEIN]--UDP-N-ACETYLGLUCOSAMINE O-ACYLTRANSFERASE"/>
    <property type="match status" value="1"/>
</dbReference>
<dbReference type="GO" id="GO:0016740">
    <property type="term" value="F:transferase activity"/>
    <property type="evidence" value="ECO:0007669"/>
    <property type="project" value="UniProtKB-KW"/>
</dbReference>
<accession>A5D391</accession>
<dbReference type="PROSITE" id="PS00101">
    <property type="entry name" value="HEXAPEP_TRANSFERASES"/>
    <property type="match status" value="1"/>
</dbReference>
<sequence length="272" mass="28933">MPLQKSPSPGRCHIMWRAKTGRSGEAVTVINYIHPRAAMGKSCTIGFYSVVREDVWIGEGTSIGNNVTIYPGTVVGENCFIGDNCVLGKQPHPARTSTVRPDGLLEPLRLGAGSVVGSGAVLYAGTVIKEEVMIGDLASVRERCKIGRRVIIGRGAVLENDVSVGDYSKLQTGAYLTAHTSVSARAFIAPMVITANDNQMGRTEERLSEKRGPCIEEGARIGAGALLLPGVRVAAETFVAAGSLVTRDTRPGTVVMGRPARFVRFVPEKEKG</sequence>
<dbReference type="InterPro" id="IPR011004">
    <property type="entry name" value="Trimer_LpxA-like_sf"/>
</dbReference>
<dbReference type="Pfam" id="PF14602">
    <property type="entry name" value="Hexapep_2"/>
    <property type="match status" value="1"/>
</dbReference>
<dbReference type="InterPro" id="IPR050179">
    <property type="entry name" value="Trans_hexapeptide_repeat"/>
</dbReference>
<dbReference type="Pfam" id="PF00132">
    <property type="entry name" value="Hexapep"/>
    <property type="match status" value="2"/>
</dbReference>
<dbReference type="AlphaFoldDB" id="A5D391"/>
<evidence type="ECO:0000256" key="2">
    <source>
        <dbReference type="ARBA" id="ARBA00022737"/>
    </source>
</evidence>
<dbReference type="InterPro" id="IPR001451">
    <property type="entry name" value="Hexapep"/>
</dbReference>
<dbReference type="eggNOG" id="COG1207">
    <property type="taxonomic scope" value="Bacteria"/>
</dbReference>
<evidence type="ECO:0000313" key="3">
    <source>
        <dbReference type="EMBL" id="BAF59292.1"/>
    </source>
</evidence>
<proteinExistence type="predicted"/>
<dbReference type="InterPro" id="IPR018357">
    <property type="entry name" value="Hexapep_transf_CS"/>
</dbReference>
<keyword evidence="2" id="KW-0677">Repeat</keyword>
<dbReference type="STRING" id="370438.PTH_1111"/>
<dbReference type="HOGENOM" id="CLU_051638_9_0_9"/>
<keyword evidence="1" id="KW-0808">Transferase</keyword>
<dbReference type="PANTHER" id="PTHR43300">
    <property type="entry name" value="ACETYLTRANSFERASE"/>
    <property type="match status" value="1"/>
</dbReference>
<evidence type="ECO:0000256" key="1">
    <source>
        <dbReference type="ARBA" id="ARBA00022679"/>
    </source>
</evidence>
<dbReference type="Proteomes" id="UP000006556">
    <property type="component" value="Chromosome"/>
</dbReference>
<keyword evidence="4" id="KW-1185">Reference proteome</keyword>
<dbReference type="Gene3D" id="2.160.10.10">
    <property type="entry name" value="Hexapeptide repeat proteins"/>
    <property type="match status" value="2"/>
</dbReference>
<dbReference type="SUPFAM" id="SSF51161">
    <property type="entry name" value="Trimeric LpxA-like enzymes"/>
    <property type="match status" value="1"/>
</dbReference>
<dbReference type="KEGG" id="pth:PTH_1111"/>
<evidence type="ECO:0000313" key="4">
    <source>
        <dbReference type="Proteomes" id="UP000006556"/>
    </source>
</evidence>
<dbReference type="EMBL" id="AP009389">
    <property type="protein sequence ID" value="BAF59292.1"/>
    <property type="molecule type" value="Genomic_DNA"/>
</dbReference>
<gene>
    <name evidence="3" type="primary">LpxD</name>
    <name evidence="3" type="ordered locus">PTH_1111</name>
</gene>